<feature type="non-terminal residue" evidence="2">
    <location>
        <position position="141"/>
    </location>
</feature>
<dbReference type="GO" id="GO:0004386">
    <property type="term" value="F:helicase activity"/>
    <property type="evidence" value="ECO:0007669"/>
    <property type="project" value="UniProtKB-KW"/>
</dbReference>
<sequence>MQAAPVVACDEGWERSFRELVRFRGLHGHVRLDASMAAWSSDLLSWARLQRFRQACGTLAPAAAQRLSEVGFEWALSWEDHVEELRGYLRAHGDCNVPDRPPYSQLHAWAQEQRLAMRAGALPQAQIRELDLLGFPWEPDP</sequence>
<dbReference type="Pfam" id="PF03457">
    <property type="entry name" value="HA"/>
    <property type="match status" value="2"/>
</dbReference>
<dbReference type="InterPro" id="IPR005114">
    <property type="entry name" value="Helicase_assoc"/>
</dbReference>
<keyword evidence="2" id="KW-0378">Hydrolase</keyword>
<name>A0A061QTZ9_9CHLO</name>
<feature type="domain" description="Helicase-associated" evidence="1">
    <location>
        <begin position="75"/>
        <end position="135"/>
    </location>
</feature>
<dbReference type="PANTHER" id="PTHR33418:SF1">
    <property type="entry name" value="HELICASE-ASSOCIATED DOMAIN-CONTAINING PROTEIN"/>
    <property type="match status" value="1"/>
</dbReference>
<keyword evidence="2" id="KW-0347">Helicase</keyword>
<gene>
    <name evidence="2" type="ORF">TSPGSL018_24728</name>
</gene>
<evidence type="ECO:0000313" key="2">
    <source>
        <dbReference type="EMBL" id="JAC61939.1"/>
    </source>
</evidence>
<feature type="domain" description="Helicase-associated" evidence="1">
    <location>
        <begin position="10"/>
        <end position="72"/>
    </location>
</feature>
<dbReference type="AlphaFoldDB" id="A0A061QTZ9"/>
<accession>A0A061QTZ9</accession>
<keyword evidence="2" id="KW-0547">Nucleotide-binding</keyword>
<dbReference type="EMBL" id="GBEZ01025112">
    <property type="protein sequence ID" value="JAC61939.1"/>
    <property type="molecule type" value="Transcribed_RNA"/>
</dbReference>
<keyword evidence="2" id="KW-0067">ATP-binding</keyword>
<reference evidence="2" key="1">
    <citation type="submission" date="2014-05" db="EMBL/GenBank/DDBJ databases">
        <title>The transcriptome of the halophilic microalga Tetraselmis sp. GSL018 isolated from the Great Salt Lake, Utah.</title>
        <authorList>
            <person name="Jinkerson R.E."/>
            <person name="D'Adamo S."/>
            <person name="Posewitz M.C."/>
        </authorList>
    </citation>
    <scope>NUCLEOTIDE SEQUENCE</scope>
    <source>
        <strain evidence="2">GSL018</strain>
    </source>
</reference>
<organism evidence="2">
    <name type="scientific">Tetraselmis sp. GSL018</name>
    <dbReference type="NCBI Taxonomy" id="582737"/>
    <lineage>
        <taxon>Eukaryota</taxon>
        <taxon>Viridiplantae</taxon>
        <taxon>Chlorophyta</taxon>
        <taxon>core chlorophytes</taxon>
        <taxon>Chlorodendrophyceae</taxon>
        <taxon>Chlorodendrales</taxon>
        <taxon>Chlorodendraceae</taxon>
        <taxon>Tetraselmis</taxon>
    </lineage>
</organism>
<proteinExistence type="predicted"/>
<dbReference type="Gene3D" id="6.10.140.530">
    <property type="match status" value="2"/>
</dbReference>
<protein>
    <submittedName>
        <fullName evidence="2">Dead deah box helicase</fullName>
    </submittedName>
</protein>
<evidence type="ECO:0000259" key="1">
    <source>
        <dbReference type="Pfam" id="PF03457"/>
    </source>
</evidence>
<dbReference type="PANTHER" id="PTHR33418">
    <property type="entry name" value="HELICASE-ASSOCIATED"/>
    <property type="match status" value="1"/>
</dbReference>